<dbReference type="CDD" id="cd16392">
    <property type="entry name" value="toxin-ParB"/>
    <property type="match status" value="1"/>
</dbReference>
<dbReference type="EMBL" id="FRAV01000031">
    <property type="protein sequence ID" value="SHM01861.1"/>
    <property type="molecule type" value="Genomic_DNA"/>
</dbReference>
<dbReference type="InterPro" id="IPR022385">
    <property type="entry name" value="Rhs_assc_core"/>
</dbReference>
<dbReference type="RefSeq" id="WP_083547223.1">
    <property type="nucleotide sequence ID" value="NZ_FRAV01000031.1"/>
</dbReference>
<dbReference type="NCBIfam" id="TIGR03696">
    <property type="entry name" value="Rhs_assc_core"/>
    <property type="match status" value="1"/>
</dbReference>
<proteinExistence type="predicted"/>
<dbReference type="OrthoDB" id="1263879at2"/>
<gene>
    <name evidence="1" type="ORF">SAMN05444267_103147</name>
</gene>
<keyword evidence="2" id="KW-1185">Reference proteome</keyword>
<sequence length="327" mass="36790">MLYNYKYNGKELQETGQYDYGARMYMADIGRWGVIDAMAEKYRRHSPYNYAVNNPIMFIDPDGNETVYTGEAAQAMVRAMQMNMSTSSESSGSNYFTGLSFNGFSDPPNKGFLEKAIDWLFSRKKKGTPVNVGEVEHVPLDYSPDGSRLFGLIQNAYYNPMAEYRARRDNPFYNSGESSLDRSFRLMNSSHIEIMQDEGSGGGLMFGNYGRAIGAAEEISITSKIAAEARAQGFKSLNSGIDPAITANYLEQMMNGTFNQPVGVAGFKWEGKFYLNDGNHRMNSAIQYKILTGDYKYMDILMKNAKFDNANPINYGKVYKFPVKPTK</sequence>
<dbReference type="InterPro" id="IPR039380">
    <property type="entry name" value="Toxin-ParB-like"/>
</dbReference>
<dbReference type="Proteomes" id="UP000184364">
    <property type="component" value="Unassembled WGS sequence"/>
</dbReference>
<dbReference type="STRING" id="1302687.SAMN05444267_103147"/>
<organism evidence="1 2">
    <name type="scientific">Chryseobacterium polytrichastri</name>
    <dbReference type="NCBI Taxonomy" id="1302687"/>
    <lineage>
        <taxon>Bacteria</taxon>
        <taxon>Pseudomonadati</taxon>
        <taxon>Bacteroidota</taxon>
        <taxon>Flavobacteriia</taxon>
        <taxon>Flavobacteriales</taxon>
        <taxon>Weeksellaceae</taxon>
        <taxon>Chryseobacterium group</taxon>
        <taxon>Chryseobacterium</taxon>
    </lineage>
</organism>
<dbReference type="PANTHER" id="PTHR32305">
    <property type="match status" value="1"/>
</dbReference>
<dbReference type="AlphaFoldDB" id="A0A1M7FCS4"/>
<dbReference type="Gene3D" id="2.180.10.10">
    <property type="entry name" value="RHS repeat-associated core"/>
    <property type="match status" value="1"/>
</dbReference>
<reference evidence="2" key="1">
    <citation type="submission" date="2016-11" db="EMBL/GenBank/DDBJ databases">
        <authorList>
            <person name="Varghese N."/>
            <person name="Submissions S."/>
        </authorList>
    </citation>
    <scope>NUCLEOTIDE SEQUENCE [LARGE SCALE GENOMIC DNA]</scope>
    <source>
        <strain evidence="2">DSM 26899</strain>
    </source>
</reference>
<name>A0A1M7FCS4_9FLAO</name>
<accession>A0A1M7FCS4</accession>
<dbReference type="PANTHER" id="PTHR32305:SF15">
    <property type="entry name" value="PROTEIN RHSA-RELATED"/>
    <property type="match status" value="1"/>
</dbReference>
<dbReference type="InterPro" id="IPR050708">
    <property type="entry name" value="T6SS_VgrG/RHS"/>
</dbReference>
<evidence type="ECO:0000313" key="1">
    <source>
        <dbReference type="EMBL" id="SHM01861.1"/>
    </source>
</evidence>
<evidence type="ECO:0000313" key="2">
    <source>
        <dbReference type="Proteomes" id="UP000184364"/>
    </source>
</evidence>
<protein>
    <submittedName>
        <fullName evidence="1">RHS repeat-associated core domain-containing protein</fullName>
    </submittedName>
</protein>